<sequence>MEEDALVAIASEGSNDVTSLAIVVLERIPVADEADNDLVVSLKPEGAAPEIGDPDEPGWTTVVDDGTAEVGREGGMDTVDVASTKEVTGGPTSLALESLAVVLLGSWSIGLLDVAKVGQIADDGAGRASSKVPVADSENEAAGGANIVETSIDDAALEGVGVCITAEVSKMLEVITVVDSDAALDVLPIENPLEARVTAVDVIGADAVLEATENTTLEIGKSATSDEGPILELNS</sequence>
<reference evidence="1" key="1">
    <citation type="submission" date="2022-10" db="EMBL/GenBank/DDBJ databases">
        <title>Tapping the CABI collections for fungal endophytes: first genome assemblies for Collariella, Neodidymelliopsis, Ascochyta clinopodiicola, Didymella pomorum, Didymosphaeria variabile, Neocosmospora piperis and Neocucurbitaria cava.</title>
        <authorList>
            <person name="Hill R."/>
        </authorList>
    </citation>
    <scope>NUCLEOTIDE SEQUENCE</scope>
    <source>
        <strain evidence="1">IMI 355091</strain>
    </source>
</reference>
<comment type="caution">
    <text evidence="1">The sequence shown here is derived from an EMBL/GenBank/DDBJ whole genome shotgun (WGS) entry which is preliminary data.</text>
</comment>
<keyword evidence="2" id="KW-1185">Reference proteome</keyword>
<organism evidence="1 2">
    <name type="scientific">Didymella pomorum</name>
    <dbReference type="NCBI Taxonomy" id="749634"/>
    <lineage>
        <taxon>Eukaryota</taxon>
        <taxon>Fungi</taxon>
        <taxon>Dikarya</taxon>
        <taxon>Ascomycota</taxon>
        <taxon>Pezizomycotina</taxon>
        <taxon>Dothideomycetes</taxon>
        <taxon>Pleosporomycetidae</taxon>
        <taxon>Pleosporales</taxon>
        <taxon>Pleosporineae</taxon>
        <taxon>Didymellaceae</taxon>
        <taxon>Didymella</taxon>
    </lineage>
</organism>
<dbReference type="EMBL" id="JAPEVA010000057">
    <property type="protein sequence ID" value="KAJ4402856.1"/>
    <property type="molecule type" value="Genomic_DNA"/>
</dbReference>
<dbReference type="AlphaFoldDB" id="A0A9W8ZA37"/>
<evidence type="ECO:0000313" key="1">
    <source>
        <dbReference type="EMBL" id="KAJ4402856.1"/>
    </source>
</evidence>
<gene>
    <name evidence="1" type="ORF">N0V91_006928</name>
</gene>
<proteinExistence type="predicted"/>
<protein>
    <submittedName>
        <fullName evidence="1">Uncharacterized protein</fullName>
    </submittedName>
</protein>
<evidence type="ECO:0000313" key="2">
    <source>
        <dbReference type="Proteomes" id="UP001140510"/>
    </source>
</evidence>
<accession>A0A9W8ZA37</accession>
<dbReference type="Proteomes" id="UP001140510">
    <property type="component" value="Unassembled WGS sequence"/>
</dbReference>
<name>A0A9W8ZA37_9PLEO</name>